<protein>
    <recommendedName>
        <fullName evidence="5">Transmembrane protein</fullName>
    </recommendedName>
</protein>
<keyword evidence="2" id="KW-0812">Transmembrane</keyword>
<accession>A0A8H5MD40</accession>
<dbReference type="OrthoDB" id="2674421at2759"/>
<keyword evidence="4" id="KW-1185">Reference proteome</keyword>
<sequence length="477" mass="54495">MDSKGHNTFPEGSLRPITSLDTGRYDRRSFANPQSTTIAAGYPYVQGSMYLPHYLPPQWSSYTHPEGQLYFYRDSALKITTDAYLYSPENLAKVLSWAKYIEAILEEKSIPFSNSIELYILIEEAGCAYYFIDHASKSQFWLESLQNDQLGIPDVDSPSHLNLYLEHLYWVHIEHFPMHFGGLPVQVVDSLLYVFTHGLTDQITSQTSTFYYTQTECEQFIKVLKLARQNSADGHQVCVIARLWRSVCDNRFQTHYGQETSRLGRNQAILYDSPLSSRISAVARCLTFNASDVYSAKLNDLFVDHLVYFSQWQPFIRRCLQGWKRSFWTALAILLLHVFMFKIECSPNLAIASGFLTSTSLLLSAILVHRYERLEGDDACANDVYEHLEAVHSSRYDFQFLALSFALPSALQLWALLSLGVNVIVVLGDVFGLRWAVACGLSVALVLLYILRITAQSTWNITVPNMLRWKKDEESMV</sequence>
<name>A0A8H5MD40_9AGAR</name>
<dbReference type="EMBL" id="JAACJN010000021">
    <property type="protein sequence ID" value="KAF5389573.1"/>
    <property type="molecule type" value="Genomic_DNA"/>
</dbReference>
<feature type="transmembrane region" description="Helical" evidence="2">
    <location>
        <begin position="349"/>
        <end position="368"/>
    </location>
</feature>
<evidence type="ECO:0000313" key="4">
    <source>
        <dbReference type="Proteomes" id="UP000518752"/>
    </source>
</evidence>
<evidence type="ECO:0000313" key="3">
    <source>
        <dbReference type="EMBL" id="KAF5389573.1"/>
    </source>
</evidence>
<dbReference type="AlphaFoldDB" id="A0A8H5MD40"/>
<gene>
    <name evidence="3" type="ORF">D9757_004107</name>
</gene>
<feature type="transmembrane region" description="Helical" evidence="2">
    <location>
        <begin position="400"/>
        <end position="427"/>
    </location>
</feature>
<organism evidence="3 4">
    <name type="scientific">Collybiopsis confluens</name>
    <dbReference type="NCBI Taxonomy" id="2823264"/>
    <lineage>
        <taxon>Eukaryota</taxon>
        <taxon>Fungi</taxon>
        <taxon>Dikarya</taxon>
        <taxon>Basidiomycota</taxon>
        <taxon>Agaricomycotina</taxon>
        <taxon>Agaricomycetes</taxon>
        <taxon>Agaricomycetidae</taxon>
        <taxon>Agaricales</taxon>
        <taxon>Marasmiineae</taxon>
        <taxon>Omphalotaceae</taxon>
        <taxon>Collybiopsis</taxon>
    </lineage>
</organism>
<feature type="region of interest" description="Disordered" evidence="1">
    <location>
        <begin position="1"/>
        <end position="20"/>
    </location>
</feature>
<keyword evidence="2" id="KW-1133">Transmembrane helix</keyword>
<keyword evidence="2" id="KW-0472">Membrane</keyword>
<evidence type="ECO:0008006" key="5">
    <source>
        <dbReference type="Google" id="ProtNLM"/>
    </source>
</evidence>
<proteinExistence type="predicted"/>
<evidence type="ECO:0000256" key="2">
    <source>
        <dbReference type="SAM" id="Phobius"/>
    </source>
</evidence>
<reference evidence="3 4" key="1">
    <citation type="journal article" date="2020" name="ISME J.">
        <title>Uncovering the hidden diversity of litter-decomposition mechanisms in mushroom-forming fungi.</title>
        <authorList>
            <person name="Floudas D."/>
            <person name="Bentzer J."/>
            <person name="Ahren D."/>
            <person name="Johansson T."/>
            <person name="Persson P."/>
            <person name="Tunlid A."/>
        </authorList>
    </citation>
    <scope>NUCLEOTIDE SEQUENCE [LARGE SCALE GENOMIC DNA]</scope>
    <source>
        <strain evidence="3 4">CBS 406.79</strain>
    </source>
</reference>
<dbReference type="Proteomes" id="UP000518752">
    <property type="component" value="Unassembled WGS sequence"/>
</dbReference>
<comment type="caution">
    <text evidence="3">The sequence shown here is derived from an EMBL/GenBank/DDBJ whole genome shotgun (WGS) entry which is preliminary data.</text>
</comment>
<feature type="transmembrane region" description="Helical" evidence="2">
    <location>
        <begin position="433"/>
        <end position="451"/>
    </location>
</feature>
<evidence type="ECO:0000256" key="1">
    <source>
        <dbReference type="SAM" id="MobiDB-lite"/>
    </source>
</evidence>